<dbReference type="RefSeq" id="WP_007416074.1">
    <property type="nucleotide sequence ID" value="NZ_ABOX02000022.1"/>
</dbReference>
<reference evidence="2 3" key="1">
    <citation type="journal article" date="2011" name="J. Bacteriol.">
        <title>Genome sequence of 'Pedosphaera parvula' Ellin514, an aerobic Verrucomicrobial isolate from pasture soil.</title>
        <authorList>
            <person name="Kant R."/>
            <person name="van Passel M.W."/>
            <person name="Sangwan P."/>
            <person name="Palva A."/>
            <person name="Lucas S."/>
            <person name="Copeland A."/>
            <person name="Lapidus A."/>
            <person name="Glavina Del Rio T."/>
            <person name="Dalin E."/>
            <person name="Tice H."/>
            <person name="Bruce D."/>
            <person name="Goodwin L."/>
            <person name="Pitluck S."/>
            <person name="Chertkov O."/>
            <person name="Larimer F.W."/>
            <person name="Land M.L."/>
            <person name="Hauser L."/>
            <person name="Brettin T.S."/>
            <person name="Detter J.C."/>
            <person name="Han S."/>
            <person name="de Vos W.M."/>
            <person name="Janssen P.H."/>
            <person name="Smidt H."/>
        </authorList>
    </citation>
    <scope>NUCLEOTIDE SEQUENCE [LARGE SCALE GENOMIC DNA]</scope>
    <source>
        <strain evidence="2 3">Ellin514</strain>
    </source>
</reference>
<dbReference type="EMBL" id="ABOX02000022">
    <property type="protein sequence ID" value="EEF59957.1"/>
    <property type="molecule type" value="Genomic_DNA"/>
</dbReference>
<dbReference type="OrthoDB" id="9795766at2"/>
<dbReference type="Proteomes" id="UP000003688">
    <property type="component" value="Unassembled WGS sequence"/>
</dbReference>
<dbReference type="Gene3D" id="2.10.260.10">
    <property type="match status" value="1"/>
</dbReference>
<organism evidence="2 3">
    <name type="scientific">Pedosphaera parvula (strain Ellin514)</name>
    <dbReference type="NCBI Taxonomy" id="320771"/>
    <lineage>
        <taxon>Bacteria</taxon>
        <taxon>Pseudomonadati</taxon>
        <taxon>Verrucomicrobiota</taxon>
        <taxon>Pedosphaerae</taxon>
        <taxon>Pedosphaerales</taxon>
        <taxon>Pedosphaeraceae</taxon>
        <taxon>Pedosphaera</taxon>
    </lineage>
</organism>
<dbReference type="GO" id="GO:0003677">
    <property type="term" value="F:DNA binding"/>
    <property type="evidence" value="ECO:0007669"/>
    <property type="project" value="InterPro"/>
</dbReference>
<dbReference type="AlphaFoldDB" id="B9XJT1"/>
<accession>B9XJT1</accession>
<proteinExistence type="predicted"/>
<evidence type="ECO:0000259" key="1">
    <source>
        <dbReference type="SMART" id="SM00966"/>
    </source>
</evidence>
<dbReference type="SMART" id="SM00966">
    <property type="entry name" value="SpoVT_AbrB"/>
    <property type="match status" value="1"/>
</dbReference>
<name>B9XJT1_PEDPL</name>
<protein>
    <submittedName>
        <fullName evidence="2">Transcriptional regulator/antitoxin, MazE</fullName>
    </submittedName>
</protein>
<sequence>MITKVIKVGRSKGITLDAALLEALHLKIGDKLTAKFEPDGTILLTPVRSKPSRKKVSKVIKSTMKDYAQTMKKLA</sequence>
<dbReference type="Pfam" id="PF04014">
    <property type="entry name" value="MazE_antitoxin"/>
    <property type="match status" value="1"/>
</dbReference>
<evidence type="ECO:0000313" key="3">
    <source>
        <dbReference type="Proteomes" id="UP000003688"/>
    </source>
</evidence>
<gene>
    <name evidence="2" type="ORF">Cflav_PD2761</name>
</gene>
<dbReference type="InterPro" id="IPR007159">
    <property type="entry name" value="SpoVT-AbrB_dom"/>
</dbReference>
<dbReference type="SUPFAM" id="SSF89447">
    <property type="entry name" value="AbrB/MazE/MraZ-like"/>
    <property type="match status" value="1"/>
</dbReference>
<dbReference type="STRING" id="320771.Cflav_PD2761"/>
<comment type="caution">
    <text evidence="2">The sequence shown here is derived from an EMBL/GenBank/DDBJ whole genome shotgun (WGS) entry which is preliminary data.</text>
</comment>
<feature type="domain" description="SpoVT-AbrB" evidence="1">
    <location>
        <begin position="6"/>
        <end position="52"/>
    </location>
</feature>
<dbReference type="InterPro" id="IPR037914">
    <property type="entry name" value="SpoVT-AbrB_sf"/>
</dbReference>
<keyword evidence="3" id="KW-1185">Reference proteome</keyword>
<evidence type="ECO:0000313" key="2">
    <source>
        <dbReference type="EMBL" id="EEF59957.1"/>
    </source>
</evidence>